<dbReference type="EMBL" id="ANIZ01001279">
    <property type="protein sequence ID" value="ETI48424.1"/>
    <property type="molecule type" value="Genomic_DNA"/>
</dbReference>
<keyword evidence="1" id="KW-1133">Transmembrane helix</keyword>
<dbReference type="AlphaFoldDB" id="V9FAC1"/>
<dbReference type="EMBL" id="ANIZ01001278">
    <property type="protein sequence ID" value="ETI48431.1"/>
    <property type="molecule type" value="Genomic_DNA"/>
</dbReference>
<gene>
    <name evidence="3" type="ORF">F443_07543</name>
    <name evidence="2" type="ORF">F443_07545</name>
</gene>
<sequence>MAQIAPLASDEVTVVVFPSKDDNVNKTELVDQRPSLTYKLFLGLMYTLASCGFLYGCVAAVTFFGDMFTLLLVLTRQ</sequence>
<reference evidence="2 4" key="1">
    <citation type="submission" date="2013-11" db="EMBL/GenBank/DDBJ databases">
        <title>The Genome Sequence of Phytophthora parasitica P1569.</title>
        <authorList>
            <consortium name="The Broad Institute Genomics Platform"/>
            <person name="Russ C."/>
            <person name="Tyler B."/>
            <person name="Panabieres F."/>
            <person name="Shan W."/>
            <person name="Tripathy S."/>
            <person name="Grunwald N."/>
            <person name="Machado M."/>
            <person name="Johnson C.S."/>
            <person name="Arredondo F."/>
            <person name="Hong C."/>
            <person name="Coffey M."/>
            <person name="Young S.K."/>
            <person name="Zeng Q."/>
            <person name="Gargeya S."/>
            <person name="Fitzgerald M."/>
            <person name="Abouelleil A."/>
            <person name="Alvarado L."/>
            <person name="Chapman S.B."/>
            <person name="Gainer-Dewar J."/>
            <person name="Goldberg J."/>
            <person name="Griggs A."/>
            <person name="Gujja S."/>
            <person name="Hansen M."/>
            <person name="Howarth C."/>
            <person name="Imamovic A."/>
            <person name="Ireland A."/>
            <person name="Larimer J."/>
            <person name="McCowan C."/>
            <person name="Murphy C."/>
            <person name="Pearson M."/>
            <person name="Poon T.W."/>
            <person name="Priest M."/>
            <person name="Roberts A."/>
            <person name="Saif S."/>
            <person name="Shea T."/>
            <person name="Sykes S."/>
            <person name="Wortman J."/>
            <person name="Nusbaum C."/>
            <person name="Birren B."/>
        </authorList>
    </citation>
    <scope>NUCLEOTIDE SEQUENCE [LARGE SCALE GENOMIC DNA]</scope>
    <source>
        <strain evidence="2 4">P1569</strain>
    </source>
</reference>
<comment type="caution">
    <text evidence="2">The sequence shown here is derived from an EMBL/GenBank/DDBJ whole genome shotgun (WGS) entry which is preliminary data.</text>
</comment>
<accession>V9FAC1</accession>
<evidence type="ECO:0000256" key="1">
    <source>
        <dbReference type="SAM" id="Phobius"/>
    </source>
</evidence>
<evidence type="ECO:0000313" key="3">
    <source>
        <dbReference type="EMBL" id="ETI48431.1"/>
    </source>
</evidence>
<proteinExistence type="predicted"/>
<keyword evidence="4" id="KW-1185">Reference proteome</keyword>
<keyword evidence="1" id="KW-0812">Transmembrane</keyword>
<evidence type="ECO:0000313" key="4">
    <source>
        <dbReference type="Proteomes" id="UP000018721"/>
    </source>
</evidence>
<keyword evidence="1" id="KW-0472">Membrane</keyword>
<name>V9FAC1_PHYNI</name>
<evidence type="ECO:0000313" key="2">
    <source>
        <dbReference type="EMBL" id="ETI48424.1"/>
    </source>
</evidence>
<organism evidence="2 4">
    <name type="scientific">Phytophthora nicotianae P1569</name>
    <dbReference type="NCBI Taxonomy" id="1317065"/>
    <lineage>
        <taxon>Eukaryota</taxon>
        <taxon>Sar</taxon>
        <taxon>Stramenopiles</taxon>
        <taxon>Oomycota</taxon>
        <taxon>Peronosporomycetes</taxon>
        <taxon>Peronosporales</taxon>
        <taxon>Peronosporaceae</taxon>
        <taxon>Phytophthora</taxon>
    </lineage>
</organism>
<dbReference type="HOGENOM" id="CLU_2643386_0_0_1"/>
<dbReference type="Proteomes" id="UP000018721">
    <property type="component" value="Unassembled WGS sequence"/>
</dbReference>
<dbReference type="OrthoDB" id="122719at2759"/>
<feature type="transmembrane region" description="Helical" evidence="1">
    <location>
        <begin position="44"/>
        <end position="74"/>
    </location>
</feature>
<protein>
    <submittedName>
        <fullName evidence="2">Uncharacterized protein</fullName>
    </submittedName>
</protein>
<dbReference type="eggNOG" id="ENOG502RGSH">
    <property type="taxonomic scope" value="Eukaryota"/>
</dbReference>